<evidence type="ECO:0000313" key="2">
    <source>
        <dbReference type="Proteomes" id="UP001524501"/>
    </source>
</evidence>
<dbReference type="Gene3D" id="3.30.360.10">
    <property type="entry name" value="Dihydrodipicolinate Reductase, domain 2"/>
    <property type="match status" value="1"/>
</dbReference>
<gene>
    <name evidence="1" type="ORF">NOF53_23610</name>
</gene>
<proteinExistence type="predicted"/>
<dbReference type="EMBL" id="JANFQF010000025">
    <property type="protein sequence ID" value="MCQ4122112.1"/>
    <property type="molecule type" value="Genomic_DNA"/>
</dbReference>
<sequence>MSLNRVNTAVNLDQHLDGDIDNVKMVTCGGQATVPVVHAVPSRVERGGAPAGQADRTVMGPA</sequence>
<reference evidence="1 2" key="1">
    <citation type="submission" date="2022-07" db="EMBL/GenBank/DDBJ databases">
        <title>Degradation activity of malathion, p-nitrophenol and potential low-temperature adaptation strategy of Rhodococcus sp. FXJ9.536.</title>
        <authorList>
            <person name="Huang J."/>
            <person name="Huang Y."/>
        </authorList>
    </citation>
    <scope>NUCLEOTIDE SEQUENCE [LARGE SCALE GENOMIC DNA]</scope>
    <source>
        <strain evidence="1 2">FXJ9.536</strain>
    </source>
</reference>
<dbReference type="Proteomes" id="UP001524501">
    <property type="component" value="Unassembled WGS sequence"/>
</dbReference>
<dbReference type="Gene3D" id="3.40.50.720">
    <property type="entry name" value="NAD(P)-binding Rossmann-like Domain"/>
    <property type="match status" value="1"/>
</dbReference>
<name>A0ABT1QLZ3_9NOCA</name>
<organism evidence="1 2">
    <name type="scientific">Rhodococcus tibetensis</name>
    <dbReference type="NCBI Taxonomy" id="2965064"/>
    <lineage>
        <taxon>Bacteria</taxon>
        <taxon>Bacillati</taxon>
        <taxon>Actinomycetota</taxon>
        <taxon>Actinomycetes</taxon>
        <taxon>Mycobacteriales</taxon>
        <taxon>Nocardiaceae</taxon>
        <taxon>Rhodococcus</taxon>
    </lineage>
</organism>
<protein>
    <submittedName>
        <fullName evidence="1">Uncharacterized protein</fullName>
    </submittedName>
</protein>
<keyword evidence="2" id="KW-1185">Reference proteome</keyword>
<evidence type="ECO:0000313" key="1">
    <source>
        <dbReference type="EMBL" id="MCQ4122112.1"/>
    </source>
</evidence>
<accession>A0ABT1QLZ3</accession>
<comment type="caution">
    <text evidence="1">The sequence shown here is derived from an EMBL/GenBank/DDBJ whole genome shotgun (WGS) entry which is preliminary data.</text>
</comment>